<reference evidence="11 12" key="1">
    <citation type="submission" date="2024-06" db="EMBL/GenBank/DDBJ databases">
        <authorList>
            <person name="Kraege A."/>
            <person name="Thomma B."/>
        </authorList>
    </citation>
    <scope>NUCLEOTIDE SEQUENCE [LARGE SCALE GENOMIC DNA]</scope>
</reference>
<feature type="region of interest" description="Disordered" evidence="9">
    <location>
        <begin position="1"/>
        <end position="20"/>
    </location>
</feature>
<dbReference type="SUPFAM" id="SSF52540">
    <property type="entry name" value="P-loop containing nucleoside triphosphate hydrolases"/>
    <property type="match status" value="1"/>
</dbReference>
<comment type="catalytic activity">
    <reaction evidence="6">
        <text>n ATP + n H2O + a microtubule = n ADP + n phosphate + (n+1) alpha/beta tubulin heterodimers.</text>
        <dbReference type="EC" id="5.6.1.1"/>
    </reaction>
</comment>
<feature type="region of interest" description="Disordered" evidence="9">
    <location>
        <begin position="115"/>
        <end position="178"/>
    </location>
</feature>
<protein>
    <recommendedName>
        <fullName evidence="7">microtubule-severing ATPase</fullName>
        <ecNumber evidence="7">5.6.1.1</ecNumber>
    </recommendedName>
</protein>
<evidence type="ECO:0000256" key="6">
    <source>
        <dbReference type="ARBA" id="ARBA00036378"/>
    </source>
</evidence>
<dbReference type="Pfam" id="PF09336">
    <property type="entry name" value="Vps4_C"/>
    <property type="match status" value="1"/>
</dbReference>
<keyword evidence="5" id="KW-0413">Isomerase</keyword>
<dbReference type="Gene3D" id="3.40.50.300">
    <property type="entry name" value="P-loop containing nucleotide triphosphate hydrolases"/>
    <property type="match status" value="1"/>
</dbReference>
<dbReference type="Pfam" id="PF00004">
    <property type="entry name" value="AAA"/>
    <property type="match status" value="1"/>
</dbReference>
<keyword evidence="3 8" id="KW-0067">ATP-binding</keyword>
<feature type="compositionally biased region" description="Basic and acidic residues" evidence="9">
    <location>
        <begin position="167"/>
        <end position="178"/>
    </location>
</feature>
<dbReference type="SMART" id="SM00382">
    <property type="entry name" value="AAA"/>
    <property type="match status" value="1"/>
</dbReference>
<evidence type="ECO:0000313" key="12">
    <source>
        <dbReference type="Proteomes" id="UP001497392"/>
    </source>
</evidence>
<evidence type="ECO:0000256" key="5">
    <source>
        <dbReference type="ARBA" id="ARBA00023235"/>
    </source>
</evidence>
<proteinExistence type="inferred from homology"/>
<organism evidence="11 12">
    <name type="scientific">Coccomyxa viridis</name>
    <dbReference type="NCBI Taxonomy" id="1274662"/>
    <lineage>
        <taxon>Eukaryota</taxon>
        <taxon>Viridiplantae</taxon>
        <taxon>Chlorophyta</taxon>
        <taxon>core chlorophytes</taxon>
        <taxon>Trebouxiophyceae</taxon>
        <taxon>Trebouxiophyceae incertae sedis</taxon>
        <taxon>Coccomyxaceae</taxon>
        <taxon>Coccomyxa</taxon>
    </lineage>
</organism>
<dbReference type="InterPro" id="IPR041569">
    <property type="entry name" value="AAA_lid_3"/>
</dbReference>
<dbReference type="EMBL" id="CAXHTA020000003">
    <property type="protein sequence ID" value="CAL5220161.1"/>
    <property type="molecule type" value="Genomic_DNA"/>
</dbReference>
<evidence type="ECO:0000256" key="9">
    <source>
        <dbReference type="SAM" id="MobiDB-lite"/>
    </source>
</evidence>
<comment type="similarity">
    <text evidence="8">Belongs to the AAA ATPase family.</text>
</comment>
<dbReference type="EC" id="5.6.1.1" evidence="7"/>
<dbReference type="Gene3D" id="1.10.8.60">
    <property type="match status" value="1"/>
</dbReference>
<dbReference type="InterPro" id="IPR027417">
    <property type="entry name" value="P-loop_NTPase"/>
</dbReference>
<dbReference type="Pfam" id="PF17862">
    <property type="entry name" value="AAA_lid_3"/>
    <property type="match status" value="1"/>
</dbReference>
<keyword evidence="12" id="KW-1185">Reference proteome</keyword>
<dbReference type="InterPro" id="IPR003959">
    <property type="entry name" value="ATPase_AAA_core"/>
</dbReference>
<dbReference type="Proteomes" id="UP001497392">
    <property type="component" value="Unassembled WGS sequence"/>
</dbReference>
<keyword evidence="2 8" id="KW-0547">Nucleotide-binding</keyword>
<name>A0ABP1FMJ8_9CHLO</name>
<accession>A0ABP1FMJ8</accession>
<keyword evidence="1" id="KW-0493">Microtubule</keyword>
<dbReference type="PANTHER" id="PTHR23074">
    <property type="entry name" value="AAA DOMAIN-CONTAINING"/>
    <property type="match status" value="1"/>
</dbReference>
<dbReference type="PROSITE" id="PS00674">
    <property type="entry name" value="AAA"/>
    <property type="match status" value="1"/>
</dbReference>
<dbReference type="CDD" id="cd19509">
    <property type="entry name" value="RecA-like_VPS4-like"/>
    <property type="match status" value="1"/>
</dbReference>
<feature type="domain" description="AAA+ ATPase" evidence="10">
    <location>
        <begin position="223"/>
        <end position="358"/>
    </location>
</feature>
<dbReference type="InterPro" id="IPR003960">
    <property type="entry name" value="ATPase_AAA_CS"/>
</dbReference>
<dbReference type="InterPro" id="IPR015415">
    <property type="entry name" value="Spast_Vps4_C"/>
</dbReference>
<comment type="caution">
    <text evidence="11">The sequence shown here is derived from an EMBL/GenBank/DDBJ whole genome shotgun (WGS) entry which is preliminary data.</text>
</comment>
<evidence type="ECO:0000259" key="10">
    <source>
        <dbReference type="SMART" id="SM00382"/>
    </source>
</evidence>
<keyword evidence="4" id="KW-0472">Membrane</keyword>
<dbReference type="InterPro" id="IPR003593">
    <property type="entry name" value="AAA+_ATPase"/>
</dbReference>
<evidence type="ECO:0000313" key="11">
    <source>
        <dbReference type="EMBL" id="CAL5220161.1"/>
    </source>
</evidence>
<evidence type="ECO:0000256" key="7">
    <source>
        <dbReference type="ARBA" id="ARBA00038871"/>
    </source>
</evidence>
<dbReference type="Gene3D" id="1.20.58.80">
    <property type="entry name" value="Phosphotransferase system, lactose/cellobiose-type IIA subunit"/>
    <property type="match status" value="1"/>
</dbReference>
<sequence length="462" mass="50451">MWLFRSASQGSESSRSSALQNAKTAVHGDLEKLRGYHDLAKDALERAYRRDMEGSRAEAMKLYRMGLSIIYEGLLITVQATGLGNAFNNVAAWRADMNKWQKNVLERIRELELASPTASGVRAPQNIVSQQSLPRSPRPQSRPAQPQSRGLGPGGAAAPAAGSTPASKEEERLRDVIEGEVLDRRPSVRWKDIAGLAGAKQALQEMVILPAQRADLFQGLRAPARGLLLYGPPGNGKTLLAKALASEARATFFNISASSLTSKWHGEAEKLVRMLFKLAAEMQPAIIFIDEIDSILSERSAGEHEASRRLKTQFLVEFDGVANGAERIVVIGATNRPQELDDAVRRRLVKRIYIPMPDPDTRRALLKHLLSGQPAKLSRADVERLVAATHNYSGSDLAALCREAAIIPIRELGPAVSSVPADKIRPMDAGDFETALQSIRPSVSPDQLARFAKWTAQYGTTS</sequence>
<gene>
    <name evidence="11" type="primary">g2126</name>
    <name evidence="11" type="ORF">VP750_LOCUS1820</name>
</gene>
<evidence type="ECO:0000256" key="4">
    <source>
        <dbReference type="ARBA" id="ARBA00023136"/>
    </source>
</evidence>
<feature type="compositionally biased region" description="Low complexity" evidence="9">
    <location>
        <begin position="1"/>
        <end position="17"/>
    </location>
</feature>
<evidence type="ECO:0000256" key="8">
    <source>
        <dbReference type="RuleBase" id="RU003651"/>
    </source>
</evidence>
<dbReference type="PANTHER" id="PTHR23074:SF86">
    <property type="entry name" value="SPASTIN"/>
    <property type="match status" value="1"/>
</dbReference>
<dbReference type="InterPro" id="IPR050304">
    <property type="entry name" value="MT-severing_AAA_ATPase"/>
</dbReference>
<feature type="compositionally biased region" description="Low complexity" evidence="9">
    <location>
        <begin position="129"/>
        <end position="162"/>
    </location>
</feature>
<evidence type="ECO:0000256" key="2">
    <source>
        <dbReference type="ARBA" id="ARBA00022741"/>
    </source>
</evidence>
<evidence type="ECO:0000256" key="1">
    <source>
        <dbReference type="ARBA" id="ARBA00022701"/>
    </source>
</evidence>
<evidence type="ECO:0000256" key="3">
    <source>
        <dbReference type="ARBA" id="ARBA00022840"/>
    </source>
</evidence>